<evidence type="ECO:0000259" key="8">
    <source>
        <dbReference type="Pfam" id="PF04118"/>
    </source>
</evidence>
<dbReference type="OrthoDB" id="297643at2759"/>
<feature type="compositionally biased region" description="Acidic residues" evidence="7">
    <location>
        <begin position="665"/>
        <end position="686"/>
    </location>
</feature>
<feature type="domain" description="DOP1-like C-terminal" evidence="10">
    <location>
        <begin position="1875"/>
        <end position="2337"/>
    </location>
</feature>
<proteinExistence type="inferred from homology"/>
<keyword evidence="4" id="KW-0333">Golgi apparatus</keyword>
<feature type="region of interest" description="Disordered" evidence="7">
    <location>
        <begin position="1469"/>
        <end position="1496"/>
    </location>
</feature>
<feature type="compositionally biased region" description="Basic and acidic residues" evidence="7">
    <location>
        <begin position="1189"/>
        <end position="1200"/>
    </location>
</feature>
<evidence type="ECO:0000256" key="4">
    <source>
        <dbReference type="ARBA" id="ARBA00023034"/>
    </source>
</evidence>
<evidence type="ECO:0000256" key="7">
    <source>
        <dbReference type="SAM" id="MobiDB-lite"/>
    </source>
</evidence>
<feature type="compositionally biased region" description="Acidic residues" evidence="7">
    <location>
        <begin position="619"/>
        <end position="641"/>
    </location>
</feature>
<dbReference type="Pfam" id="PF24598">
    <property type="entry name" value="DOP1_C"/>
    <property type="match status" value="1"/>
</dbReference>
<dbReference type="InterPro" id="IPR056459">
    <property type="entry name" value="TPR_DOP1"/>
</dbReference>
<dbReference type="GO" id="GO:0015031">
    <property type="term" value="P:protein transport"/>
    <property type="evidence" value="ECO:0007669"/>
    <property type="project" value="UniProtKB-KW"/>
</dbReference>
<evidence type="ECO:0000259" key="10">
    <source>
        <dbReference type="Pfam" id="PF24598"/>
    </source>
</evidence>
<dbReference type="EMBL" id="MU825892">
    <property type="protein sequence ID" value="KAJ7383924.1"/>
    <property type="molecule type" value="Genomic_DNA"/>
</dbReference>
<dbReference type="GO" id="GO:0005768">
    <property type="term" value="C:endosome"/>
    <property type="evidence" value="ECO:0007669"/>
    <property type="project" value="TreeGrafter"/>
</dbReference>
<evidence type="ECO:0000256" key="2">
    <source>
        <dbReference type="ARBA" id="ARBA00022448"/>
    </source>
</evidence>
<feature type="compositionally biased region" description="Basic and acidic residues" evidence="7">
    <location>
        <begin position="1115"/>
        <end position="1129"/>
    </location>
</feature>
<feature type="compositionally biased region" description="Basic and acidic residues" evidence="7">
    <location>
        <begin position="574"/>
        <end position="589"/>
    </location>
</feature>
<comment type="subcellular location">
    <subcellularLocation>
        <location evidence="1">Golgi apparatus membrane</location>
        <topology evidence="1">Peripheral membrane protein</topology>
    </subcellularLocation>
</comment>
<evidence type="ECO:0000256" key="1">
    <source>
        <dbReference type="ARBA" id="ARBA00004395"/>
    </source>
</evidence>
<keyword evidence="3" id="KW-0653">Protein transport</keyword>
<name>A0A9X0D3X1_9CNID</name>
<dbReference type="GO" id="GO:0006895">
    <property type="term" value="P:Golgi to endosome transport"/>
    <property type="evidence" value="ECO:0007669"/>
    <property type="project" value="InterPro"/>
</dbReference>
<feature type="compositionally biased region" description="Basic and acidic residues" evidence="7">
    <location>
        <begin position="701"/>
        <end position="718"/>
    </location>
</feature>
<evidence type="ECO:0000259" key="9">
    <source>
        <dbReference type="Pfam" id="PF24597"/>
    </source>
</evidence>
<gene>
    <name evidence="12" type="primary">DOPEY1</name>
    <name evidence="12" type="ORF">OS493_024609</name>
</gene>
<dbReference type="Proteomes" id="UP001163046">
    <property type="component" value="Unassembled WGS sequence"/>
</dbReference>
<feature type="compositionally biased region" description="Basic and acidic residues" evidence="7">
    <location>
        <begin position="604"/>
        <end position="618"/>
    </location>
</feature>
<keyword evidence="5" id="KW-0472">Membrane</keyword>
<evidence type="ECO:0000259" key="11">
    <source>
        <dbReference type="Pfam" id="PF24601"/>
    </source>
</evidence>
<dbReference type="GO" id="GO:0005829">
    <property type="term" value="C:cytosol"/>
    <property type="evidence" value="ECO:0007669"/>
    <property type="project" value="GOC"/>
</dbReference>
<accession>A0A9X0D3X1</accession>
<dbReference type="Pfam" id="PF04118">
    <property type="entry name" value="Dopey_N"/>
    <property type="match status" value="1"/>
</dbReference>
<reference evidence="12" key="1">
    <citation type="submission" date="2023-01" db="EMBL/GenBank/DDBJ databases">
        <title>Genome assembly of the deep-sea coral Lophelia pertusa.</title>
        <authorList>
            <person name="Herrera S."/>
            <person name="Cordes E."/>
        </authorList>
    </citation>
    <scope>NUCLEOTIDE SEQUENCE</scope>
    <source>
        <strain evidence="12">USNM1676648</strain>
        <tissue evidence="12">Polyp</tissue>
    </source>
</reference>
<feature type="region of interest" description="Disordered" evidence="7">
    <location>
        <begin position="570"/>
        <end position="589"/>
    </location>
</feature>
<feature type="compositionally biased region" description="Basic and acidic residues" evidence="7">
    <location>
        <begin position="1156"/>
        <end position="1174"/>
    </location>
</feature>
<evidence type="ECO:0000256" key="3">
    <source>
        <dbReference type="ARBA" id="ARBA00022927"/>
    </source>
</evidence>
<feature type="domain" description="DOP1-like middle TPR" evidence="9">
    <location>
        <begin position="359"/>
        <end position="584"/>
    </location>
</feature>
<protein>
    <submittedName>
        <fullName evidence="12">Protein dopey-1</fullName>
    </submittedName>
</protein>
<feature type="domain" description="DOP1 N-terminal" evidence="8">
    <location>
        <begin position="11"/>
        <end position="295"/>
    </location>
</feature>
<evidence type="ECO:0000256" key="5">
    <source>
        <dbReference type="ARBA" id="ARBA00023136"/>
    </source>
</evidence>
<dbReference type="InterPro" id="IPR056457">
    <property type="entry name" value="DOP1_C"/>
</dbReference>
<feature type="compositionally biased region" description="Basic and acidic residues" evidence="7">
    <location>
        <begin position="650"/>
        <end position="664"/>
    </location>
</feature>
<dbReference type="InterPro" id="IPR007249">
    <property type="entry name" value="DOP1_N"/>
</dbReference>
<dbReference type="GO" id="GO:0000139">
    <property type="term" value="C:Golgi membrane"/>
    <property type="evidence" value="ECO:0007669"/>
    <property type="project" value="UniProtKB-SubCell"/>
</dbReference>
<feature type="region of interest" description="Disordered" evidence="7">
    <location>
        <begin position="1577"/>
        <end position="1596"/>
    </location>
</feature>
<feature type="domain" description="DOP1-like TPR" evidence="11">
    <location>
        <begin position="1216"/>
        <end position="1619"/>
    </location>
</feature>
<dbReference type="Pfam" id="PF24597">
    <property type="entry name" value="TPR_DOP1_M"/>
    <property type="match status" value="1"/>
</dbReference>
<sequence length="2374" mass="266313">MNTEELELLSDSKYRQFINAVEKALRSFEYSSEWADLISALGKLNKVLQNHTKFKVLPRKLTIGKRLAQCMHPTLPSGVHLKALETYELIFKRIGHKGLAQDLFIYSAGLFPLLGNAAMSTRPVLMNMYENYFLPLGKALLPGLSGLLLGLLPGIEEGSEYTDRTISLLGSFSENTDKNIFYTTLWGCIYSSASIRLPAITFVLTRLNKKGAGKQKYLLGYDIPLLVQAVNVALRDSNILVQRNMLEFLLVFLPVDTSYLLPNEKVTLVAAALEVLLRRDMSLNRRLYTWLLGTNSAKNESLSRTDSVCSSDADHEGPMETFFSLHSRPLVIEAVRKVFQNQGAVEKGDANGSKKTQRLEVLKPFRLLISLLDKPEIGGSILEDVLLDVFRSLYNQCKVLKENGAAFDESDRRDSIESTILDSGITIAAESAKTKLIDDLIKSANLLFNAFEPYFMWEYIAKLLSDCDKPTPAACEQVSGVEREDHKGSSLGFIAKPTVTNCSEVFRLTDFILDVVTLEADVEIQTEHWPELLRRITIEMTKRCETMALEDVKEGICLCSRLLSKVMPSMKTSAESKDRKKEFEGSSEHELNEWSIIDLTGTVQDDKNVDHPPEKSLESSEEVFVEETPVESGVTDEEEVTTVESVVMSSEKESDSTTKQRDGEADSADNNEDTQDELDEWSDFQEVESPSELNAAINEEESSRRDKKTNDREDMLSKDTKHLFQPSLIQACVKFFQNFFAKFAVERVLKHVNSLCVSDVSAAQMINKECYTALRASGVVSDVMWKQMEEVGNAARDKLVEDAGKTQTTLKARRNVVGPTALVSSFRSMQSFKNCAEAFAAACKLLLELSCFPVWGGKDSESEKTTADKNEVSKVSNLPEWLQSLIMCCFEVSEFDIQSSAVGTLLDLINLTLSVNTGHTRGPRPSAPVVVIPMISQQSLGVIEKSDLYEVIAESLWDHLKENTTQFHQRIVELFLQLHNLTPSPSLCANVIGNSLVDISKEVSLLGHWKFAVFWHVARNTVIQDSGRSSRLGEFRTLDRALFIMLDSLQNEEPEIRVLTQHWLAHALQHGDLGRIIDPLLLLLLHPITARVSIHYLYSLFDSKMAIKMSNAQGAEKKTSNDIKVHPTKENGNATSAKQHNERVKRKLGFPSANTRESDDSKTASPSEAEHSTDTDGDGADADDENEENEPKKGKEKDALPNKVPQSTPPRRSLVHPLDQHKLLYILHYDSQLTLYAFSTLQTILTRAPHQFVCASSTTSISSSNTPHQEKIKELLIRHRRSLLGKGFYGTMYESPVSPTAPAHSARLFGGPLIYLKPSTSKYLEVLISVCLYFIRSEYSSHLQVQPDDIDGNVQVQMASTELLLGVMWQLVEVVKESGAGFGTYISDLFSRCKVQKALLHCLLSTLYERTGVRSSSKSPSPTVKSSHIHVSSEISQSQARAFQVKLVKLVQSVFILESTIHAAVTISQENPAGHGTPPPSKPESPAKVSDDAKVTQSAHRYIPGKPLAEQGMLLSAVLHGLRHDEHDMHYEWLQFVITCLSHMGMQLRTWVVPVAEHLCRILERLTTVYSKDKNMRTTRKDNTDELDKRRLDSDGSSVPPDYMVTLLESLSAICHYCLRDNTAPQTPVLSLKPRARSNSTPVVGRVNSDVIQSSGGSVQIFTNLLHAFSVQSAPVSDVPSVEMPKHILDAREGLLSVLPKILSSLFTVWSTWSPQRAESTGQRLPSEWPLNLMGSPKAVRQQILQLLTPITMNHTIVFLASLADVWYQRRRREGSGIKATRAIPVASEEQIILVDIVYAIKALSVEDMIDNVKQILRQVVTSKDKTTPTQSGLEVNILQFLFEYLHKASESQLIVVRSSLLCLMKEGLQLNFPPALFLLLVILRSYVQNIPLQEDKKVRKELQDITQRLVEACNTVAGSSLENAAWFRRTLAVIPQAEVASDQSSNVESEISEAEPPVPPPTVPSGTTSNTSSYSTQALFVLAEVLAPVLDMVFGSDEKERMTSFLTTVMYNVTPFLKNHSPHNVSSFRACCTLLASLSGYQYTRRAWKKEVMELLLDPNFFQMDITCIGSWRTIIDNLMTQDNTSFKELMTRVAGLSQSASINIFANREQEMEQRAQLLKKLSFTIFCSEVDQYQYALPEIQERLAESLRLPQSPVVHEQIFLFFRVLILRMSAQHLTPLWPTIVSEVIHVLLQMESELSCDGKSQKQRMVISELLLGSNGYVNYSQEKWLCLYLAVCKLLDLSQALPSDYLSQFQLYRWAFEGEAYNMTAGEEKVPVFKPHIARLEKLLRKKRRDQGDVEELQRVSGQPLLTMYQIKSLDQLLPFFQCLSRNRFANCGETQDKNSKWKSSQGKSLLERVVERDFLEPLIVD</sequence>
<feature type="compositionally biased region" description="Acidic residues" evidence="7">
    <location>
        <begin position="1175"/>
        <end position="1188"/>
    </location>
</feature>
<dbReference type="InterPro" id="IPR056458">
    <property type="entry name" value="TPR_DOP1_M"/>
</dbReference>
<dbReference type="PANTHER" id="PTHR14042:SF24">
    <property type="entry name" value="PROTEIN DOPEY-1 HOMOLOG"/>
    <property type="match status" value="1"/>
</dbReference>
<dbReference type="InterPro" id="IPR040314">
    <property type="entry name" value="DOP1"/>
</dbReference>
<keyword evidence="13" id="KW-1185">Reference proteome</keyword>
<comment type="similarity">
    <text evidence="6">Belongs to the DOP1 family.</text>
</comment>
<feature type="region of interest" description="Disordered" evidence="7">
    <location>
        <begin position="1946"/>
        <end position="1972"/>
    </location>
</feature>
<feature type="region of interest" description="Disordered" evidence="7">
    <location>
        <begin position="1114"/>
        <end position="1215"/>
    </location>
</feature>
<comment type="caution">
    <text evidence="12">The sequence shown here is derived from an EMBL/GenBank/DDBJ whole genome shotgun (WGS) entry which is preliminary data.</text>
</comment>
<evidence type="ECO:0000256" key="6">
    <source>
        <dbReference type="ARBA" id="ARBA00046326"/>
    </source>
</evidence>
<dbReference type="Pfam" id="PF24601">
    <property type="entry name" value="TPR_DOP1"/>
    <property type="match status" value="1"/>
</dbReference>
<evidence type="ECO:0000313" key="13">
    <source>
        <dbReference type="Proteomes" id="UP001163046"/>
    </source>
</evidence>
<keyword evidence="2" id="KW-0813">Transport</keyword>
<dbReference type="PANTHER" id="PTHR14042">
    <property type="entry name" value="DOPEY-RELATED"/>
    <property type="match status" value="1"/>
</dbReference>
<organism evidence="12 13">
    <name type="scientific">Desmophyllum pertusum</name>
    <dbReference type="NCBI Taxonomy" id="174260"/>
    <lineage>
        <taxon>Eukaryota</taxon>
        <taxon>Metazoa</taxon>
        <taxon>Cnidaria</taxon>
        <taxon>Anthozoa</taxon>
        <taxon>Hexacorallia</taxon>
        <taxon>Scleractinia</taxon>
        <taxon>Caryophylliina</taxon>
        <taxon>Caryophylliidae</taxon>
        <taxon>Desmophyllum</taxon>
    </lineage>
</organism>
<dbReference type="GO" id="GO:0005802">
    <property type="term" value="C:trans-Golgi network"/>
    <property type="evidence" value="ECO:0007669"/>
    <property type="project" value="TreeGrafter"/>
</dbReference>
<feature type="compositionally biased region" description="Basic and acidic residues" evidence="7">
    <location>
        <begin position="1577"/>
        <end position="1594"/>
    </location>
</feature>
<feature type="region of interest" description="Disordered" evidence="7">
    <location>
        <begin position="602"/>
        <end position="718"/>
    </location>
</feature>
<evidence type="ECO:0000313" key="12">
    <source>
        <dbReference type="EMBL" id="KAJ7383924.1"/>
    </source>
</evidence>